<proteinExistence type="inferred from homology"/>
<dbReference type="PROSITE" id="PS50828">
    <property type="entry name" value="SMR"/>
    <property type="match status" value="1"/>
</dbReference>
<dbReference type="RefSeq" id="WP_282590664.1">
    <property type="nucleotide sequence ID" value="NZ_JAPAAF010000004.1"/>
</dbReference>
<dbReference type="SUPFAM" id="SSF160443">
    <property type="entry name" value="SMR domain-like"/>
    <property type="match status" value="1"/>
</dbReference>
<dbReference type="EC" id="3.6.4.-" evidence="9"/>
<dbReference type="NCBIfam" id="TIGR01069">
    <property type="entry name" value="mutS2"/>
    <property type="match status" value="1"/>
</dbReference>
<dbReference type="SUPFAM" id="SSF52540">
    <property type="entry name" value="P-loop containing nucleoside triphosphate hydrolases"/>
    <property type="match status" value="1"/>
</dbReference>
<dbReference type="HAMAP" id="MF_00092">
    <property type="entry name" value="MutS2"/>
    <property type="match status" value="1"/>
</dbReference>
<keyword evidence="3 9" id="KW-0547">Nucleotide-binding</keyword>
<evidence type="ECO:0000256" key="6">
    <source>
        <dbReference type="ARBA" id="ARBA00022840"/>
    </source>
</evidence>
<keyword evidence="6 9" id="KW-0067">ATP-binding</keyword>
<evidence type="ECO:0000256" key="8">
    <source>
        <dbReference type="ARBA" id="ARBA00023125"/>
    </source>
</evidence>
<dbReference type="Gene3D" id="3.40.50.300">
    <property type="entry name" value="P-loop containing nucleotide triphosphate hydrolases"/>
    <property type="match status" value="1"/>
</dbReference>
<keyword evidence="5 9" id="KW-0378">Hydrolase</keyword>
<keyword evidence="13" id="KW-1185">Reference proteome</keyword>
<dbReference type="Pfam" id="PF20297">
    <property type="entry name" value="MSSS"/>
    <property type="match status" value="1"/>
</dbReference>
<keyword evidence="1 9" id="KW-0540">Nuclease</keyword>
<evidence type="ECO:0000256" key="9">
    <source>
        <dbReference type="HAMAP-Rule" id="MF_00092"/>
    </source>
</evidence>
<dbReference type="GO" id="GO:0006298">
    <property type="term" value="P:mismatch repair"/>
    <property type="evidence" value="ECO:0007669"/>
    <property type="project" value="InterPro"/>
</dbReference>
<feature type="coiled-coil region" evidence="10">
    <location>
        <begin position="561"/>
        <end position="660"/>
    </location>
</feature>
<feature type="domain" description="Smr" evidence="11">
    <location>
        <begin position="753"/>
        <end position="828"/>
    </location>
</feature>
<dbReference type="GO" id="GO:0016887">
    <property type="term" value="F:ATP hydrolysis activity"/>
    <property type="evidence" value="ECO:0007669"/>
    <property type="project" value="InterPro"/>
</dbReference>
<dbReference type="GO" id="GO:0043023">
    <property type="term" value="F:ribosomal large subunit binding"/>
    <property type="evidence" value="ECO:0007669"/>
    <property type="project" value="UniProtKB-UniRule"/>
</dbReference>
<dbReference type="InterPro" id="IPR045076">
    <property type="entry name" value="MutS"/>
</dbReference>
<keyword evidence="4 9" id="KW-0255">Endonuclease</keyword>
<dbReference type="SUPFAM" id="SSF48334">
    <property type="entry name" value="DNA repair protein MutS, domain III"/>
    <property type="match status" value="1"/>
</dbReference>
<dbReference type="SMART" id="SM00463">
    <property type="entry name" value="SMR"/>
    <property type="match status" value="1"/>
</dbReference>
<gene>
    <name evidence="9" type="primary">mutS2</name>
    <name evidence="9" type="synonym">rqcU</name>
    <name evidence="12" type="ORF">N2K84_04905</name>
</gene>
<comment type="caution">
    <text evidence="12">The sequence shown here is derived from an EMBL/GenBank/DDBJ whole genome shotgun (WGS) entry which is preliminary data.</text>
</comment>
<name>A0AA42C606_9BACT</name>
<dbReference type="GO" id="GO:0030983">
    <property type="term" value="F:mismatched DNA binding"/>
    <property type="evidence" value="ECO:0007669"/>
    <property type="project" value="InterPro"/>
</dbReference>
<evidence type="ECO:0000313" key="13">
    <source>
        <dbReference type="Proteomes" id="UP001163821"/>
    </source>
</evidence>
<dbReference type="Gene3D" id="3.30.1370.110">
    <property type="match status" value="1"/>
</dbReference>
<dbReference type="InterPro" id="IPR005747">
    <property type="entry name" value="MutS2"/>
</dbReference>
<dbReference type="GO" id="GO:0045910">
    <property type="term" value="P:negative regulation of DNA recombination"/>
    <property type="evidence" value="ECO:0007669"/>
    <property type="project" value="InterPro"/>
</dbReference>
<keyword evidence="2 9" id="KW-0699">rRNA-binding</keyword>
<dbReference type="Pfam" id="PF00488">
    <property type="entry name" value="MutS_V"/>
    <property type="match status" value="1"/>
</dbReference>
<dbReference type="GO" id="GO:0019843">
    <property type="term" value="F:rRNA binding"/>
    <property type="evidence" value="ECO:0007669"/>
    <property type="project" value="UniProtKB-UniRule"/>
</dbReference>
<keyword evidence="7 9" id="KW-0694">RNA-binding</keyword>
<evidence type="ECO:0000256" key="10">
    <source>
        <dbReference type="SAM" id="Coils"/>
    </source>
</evidence>
<dbReference type="InterPro" id="IPR002625">
    <property type="entry name" value="Smr_dom"/>
</dbReference>
<dbReference type="AlphaFoldDB" id="A0AA42C606"/>
<dbReference type="GO" id="GO:0072344">
    <property type="term" value="P:rescue of stalled ribosome"/>
    <property type="evidence" value="ECO:0007669"/>
    <property type="project" value="UniProtKB-UniRule"/>
</dbReference>
<evidence type="ECO:0000256" key="7">
    <source>
        <dbReference type="ARBA" id="ARBA00022884"/>
    </source>
</evidence>
<dbReference type="InterPro" id="IPR027417">
    <property type="entry name" value="P-loop_NTPase"/>
</dbReference>
<dbReference type="GO" id="GO:0005524">
    <property type="term" value="F:ATP binding"/>
    <property type="evidence" value="ECO:0007669"/>
    <property type="project" value="UniProtKB-UniRule"/>
</dbReference>
<comment type="similarity">
    <text evidence="9">Belongs to the DNA mismatch repair MutS family. MutS2 subfamily.</text>
</comment>
<dbReference type="SMART" id="SM00534">
    <property type="entry name" value="MUTSac"/>
    <property type="match status" value="1"/>
</dbReference>
<comment type="function">
    <text evidence="9">Acts as a ribosome collision sensor, splitting the ribosome into its 2 subunits. Detects stalled/collided 70S ribosomes which it binds and splits by an ATP-hydrolysis driven conformational change. Acts upstream of the ribosome quality control system (RQC), a ribosome-associated complex that mediates the extraction of incompletely synthesized nascent chains from stalled ribosomes and their subsequent degradation. Probably generates substrates for RQC.</text>
</comment>
<dbReference type="InterPro" id="IPR000432">
    <property type="entry name" value="DNA_mismatch_repair_MutS_C"/>
</dbReference>
<comment type="function">
    <text evidence="9">Endonuclease that is involved in the suppression of homologous recombination and thus may have a key role in the control of bacterial genetic diversity.</text>
</comment>
<dbReference type="PIRSF" id="PIRSF005814">
    <property type="entry name" value="MutS_YshD"/>
    <property type="match status" value="1"/>
</dbReference>
<dbReference type="GO" id="GO:0004519">
    <property type="term" value="F:endonuclease activity"/>
    <property type="evidence" value="ECO:0007669"/>
    <property type="project" value="UniProtKB-UniRule"/>
</dbReference>
<dbReference type="SMART" id="SM00533">
    <property type="entry name" value="MUTSd"/>
    <property type="match status" value="1"/>
</dbReference>
<dbReference type="CDD" id="cd06503">
    <property type="entry name" value="ATP-synt_Fo_b"/>
    <property type="match status" value="1"/>
</dbReference>
<keyword evidence="8 9" id="KW-0238">DNA-binding</keyword>
<organism evidence="12 13">
    <name type="scientific">Gaoshiqia sediminis</name>
    <dbReference type="NCBI Taxonomy" id="2986998"/>
    <lineage>
        <taxon>Bacteria</taxon>
        <taxon>Pseudomonadati</taxon>
        <taxon>Bacteroidota</taxon>
        <taxon>Bacteroidia</taxon>
        <taxon>Marinilabiliales</taxon>
        <taxon>Prolixibacteraceae</taxon>
        <taxon>Gaoshiqia</taxon>
    </lineage>
</organism>
<comment type="subunit">
    <text evidence="9">Homodimer. Binds to stalled ribosomes, contacting rRNA.</text>
</comment>
<dbReference type="PANTHER" id="PTHR48466:SF2">
    <property type="entry name" value="OS10G0509000 PROTEIN"/>
    <property type="match status" value="1"/>
</dbReference>
<dbReference type="FunFam" id="3.40.50.300:FF:001531">
    <property type="entry name" value="Endonuclease MutS2"/>
    <property type="match status" value="1"/>
</dbReference>
<evidence type="ECO:0000313" key="12">
    <source>
        <dbReference type="EMBL" id="MCW0482059.1"/>
    </source>
</evidence>
<dbReference type="GO" id="GO:0140664">
    <property type="term" value="F:ATP-dependent DNA damage sensor activity"/>
    <property type="evidence" value="ECO:0007669"/>
    <property type="project" value="InterPro"/>
</dbReference>
<evidence type="ECO:0000256" key="5">
    <source>
        <dbReference type="ARBA" id="ARBA00022801"/>
    </source>
</evidence>
<dbReference type="InterPro" id="IPR007696">
    <property type="entry name" value="DNA_mismatch_repair_MutS_core"/>
</dbReference>
<accession>A0AA42C606</accession>
<dbReference type="EC" id="3.1.-.-" evidence="9"/>
<evidence type="ECO:0000256" key="3">
    <source>
        <dbReference type="ARBA" id="ARBA00022741"/>
    </source>
</evidence>
<dbReference type="EMBL" id="JAPAAF010000004">
    <property type="protein sequence ID" value="MCW0482059.1"/>
    <property type="molecule type" value="Genomic_DNA"/>
</dbReference>
<evidence type="ECO:0000256" key="2">
    <source>
        <dbReference type="ARBA" id="ARBA00022730"/>
    </source>
</evidence>
<feature type="binding site" evidence="9">
    <location>
        <begin position="345"/>
        <end position="352"/>
    </location>
    <ligand>
        <name>ATP</name>
        <dbReference type="ChEBI" id="CHEBI:30616"/>
    </ligand>
</feature>
<dbReference type="InterPro" id="IPR046893">
    <property type="entry name" value="MSSS"/>
</dbReference>
<evidence type="ECO:0000259" key="11">
    <source>
        <dbReference type="PROSITE" id="PS50828"/>
    </source>
</evidence>
<dbReference type="PANTHER" id="PTHR48466">
    <property type="entry name" value="OS10G0509000 PROTEIN-RELATED"/>
    <property type="match status" value="1"/>
</dbReference>
<dbReference type="FunFam" id="3.30.1370.110:FF:000004">
    <property type="entry name" value="Endonuclease MutS2"/>
    <property type="match status" value="1"/>
</dbReference>
<reference evidence="12" key="1">
    <citation type="submission" date="2022-10" db="EMBL/GenBank/DDBJ databases">
        <title>Gaoshiqiia sediminis gen. nov., sp. nov., isolated from coastal sediment.</title>
        <authorList>
            <person name="Yu W.X."/>
            <person name="Mu D.S."/>
            <person name="Du J.Z."/>
            <person name="Liang Y.Q."/>
        </authorList>
    </citation>
    <scope>NUCLEOTIDE SEQUENCE</scope>
    <source>
        <strain evidence="12">A06</strain>
    </source>
</reference>
<sequence length="828" mass="94491">MAKIYPDNFETKIGFDRIRELIKGSCLSTLGKDKVDEITFLTHPGRLLFELSATEEFSKLIIENDTFPTNYYFDLRPALSKIKTEGRFLEVQELFDLKRSLETIMAIVRFLTNQKDETFPTLKKLLEQVKVFPYVKERIDQILSPYGKIKDSASPELGRIRRELLAKQNNVSKRLHSILKQAQRDGLIDDDASISIRDGRPVIPISSAVKRKLNGIVHDESATGKTAYVEPAEVVELNNEIRELEYAEKREIVKILVEFSNDIRPYLTELMGQYEFLGTIDFIRAKAQLGNRMGAIKPRIDLYGQLEWNKAVHPLLKFNLEKEKRTVVPLDICLTREKHILLISGPNAGGKSVCLKTVGLLQYMLQCGLLIPVDETSRAGIFDQLFIDIGDEQSIENDLSTYSSHLMNMKFFLKNANDNTLILIDEFGTGTEPMLGGAIAEAILDQLNQMGAFGVITTHYTNLKHFASSAEGIENGAMMYDSHRMEPLFQLQIGKPGSSFAFEIARKIGMPEIILEEATNKIGKDHINFDKHLRDILRDKRYWESKRQRIRQVEKGLDEISSKYEVDLKKLNEQRKQILEEAKAEAEKILSEANKKVENTIREIRESQAEKEKTRAIRKELETFKEEVVQADTEQDEWIRRKIEKLKQKQNRRKEKKEAVPVKKQVAAPNEKKELAPGDMVKIEGQSTIGEVLEVGEKTVVVAFGQLRTSVDRKKLEVVSNNEAKREMRGLNRTKSNINKNISERKLTFKPDIDIRGQRAEEAISNIQAFIDEAIMLDVHELRILHGKGNGILKEVIRSFLKADPAVRSFRDEHVQFGGSGITIVELG</sequence>
<dbReference type="InterPro" id="IPR036063">
    <property type="entry name" value="Smr_dom_sf"/>
</dbReference>
<evidence type="ECO:0000256" key="1">
    <source>
        <dbReference type="ARBA" id="ARBA00022722"/>
    </source>
</evidence>
<dbReference type="Pfam" id="PF01713">
    <property type="entry name" value="Smr"/>
    <property type="match status" value="1"/>
</dbReference>
<keyword evidence="10" id="KW-0175">Coiled coil</keyword>
<dbReference type="Proteomes" id="UP001163821">
    <property type="component" value="Unassembled WGS sequence"/>
</dbReference>
<evidence type="ECO:0000256" key="4">
    <source>
        <dbReference type="ARBA" id="ARBA00022759"/>
    </source>
</evidence>
<protein>
    <recommendedName>
        <fullName evidence="9">Endonuclease MutS2</fullName>
        <ecNumber evidence="9">3.1.-.-</ecNumber>
    </recommendedName>
    <alternativeName>
        <fullName evidence="9">Ribosome-associated protein quality control-upstream factor</fullName>
        <shortName evidence="9">RQC-upstream factor</shortName>
        <shortName evidence="9">RqcU</shortName>
        <ecNumber evidence="9">3.6.4.-</ecNumber>
    </alternativeName>
</protein>
<dbReference type="InterPro" id="IPR036187">
    <property type="entry name" value="DNA_mismatch_repair_MutS_sf"/>
</dbReference>